<feature type="repeat" description="TPR" evidence="1">
    <location>
        <begin position="46"/>
        <end position="79"/>
    </location>
</feature>
<dbReference type="Gene3D" id="1.25.40.10">
    <property type="entry name" value="Tetratricopeptide repeat domain"/>
    <property type="match status" value="1"/>
</dbReference>
<accession>A0A077X0I1</accession>
<proteinExistence type="predicted"/>
<dbReference type="Gene3D" id="3.80.10.10">
    <property type="entry name" value="Ribonuclease Inhibitor"/>
    <property type="match status" value="1"/>
</dbReference>
<sequence>MWAAIASTLFPSLTSGNQLPYIVDKNCHRDHVDVARAHIHTYPYMPDGYLFLARHYCQQNQLNDALKIYQQALAQVPHDNVYYRLLRSGYQATTRLQLRSPNNTGGYNTNERLPYDITMMIFEHLDLRDLFTCMGVCRQWCYNILDWPVLWETFATRYPETYMPRLYDPSTDTHFNELRLNVSSVDTCTDMYTWIHLLFYMKSSAVQSLYLDFKDQSFLDDTQLETLLLSLAAAIQCITPHLKRVTIYDPPASKSDLLTTVLESCIDLEHVIIQVNPAWRGRTTRRAPTPNNTCSSSRRPLQLAFPFAMTRLELSMDYPWRNKQDHHLLMDIIRRCPQLNHLALDADDYINHGAIIRQASLSCPMLKTCIVKHNDSRSSRRFQQQQLHMHSASKDRYGLETLVVTGWHAQGNPDDLYSIFSKHHKTIKHLRLDCDTRLVNAQLLAQVGALGLPNLEELHLATAGDTEQASMTVKDSVEALLSSCPQLATLQVDRTIDQDTQHQNTTAITKHPYPAMHHLVLRTPLIQSFLLQSNCASVRIPAFERLGLVGLDITDNVMSIVKDLVSLKYAQLMNCNKVTAKTASDNEKASLASHSEDKQHYQIKN</sequence>
<dbReference type="InterPro" id="IPR011990">
    <property type="entry name" value="TPR-like_helical_dom_sf"/>
</dbReference>
<dbReference type="InterPro" id="IPR001810">
    <property type="entry name" value="F-box_dom"/>
</dbReference>
<dbReference type="SMART" id="SM00028">
    <property type="entry name" value="TPR"/>
    <property type="match status" value="1"/>
</dbReference>
<dbReference type="OrthoDB" id="2254954at2759"/>
<evidence type="ECO:0000256" key="1">
    <source>
        <dbReference type="PROSITE-ProRule" id="PRU00339"/>
    </source>
</evidence>
<dbReference type="PROSITE" id="PS50181">
    <property type="entry name" value="FBOX"/>
    <property type="match status" value="1"/>
</dbReference>
<feature type="region of interest" description="Disordered" evidence="2">
    <location>
        <begin position="584"/>
        <end position="605"/>
    </location>
</feature>
<dbReference type="SUPFAM" id="SSF48452">
    <property type="entry name" value="TPR-like"/>
    <property type="match status" value="1"/>
</dbReference>
<feature type="domain" description="F-box" evidence="3">
    <location>
        <begin position="107"/>
        <end position="154"/>
    </location>
</feature>
<keyword evidence="1" id="KW-0802">TPR repeat</keyword>
<dbReference type="SMART" id="SM00256">
    <property type="entry name" value="FBOX"/>
    <property type="match status" value="1"/>
</dbReference>
<dbReference type="Pfam" id="PF12937">
    <property type="entry name" value="F-box-like"/>
    <property type="match status" value="1"/>
</dbReference>
<organism evidence="4">
    <name type="scientific">Lichtheimia ramosa</name>
    <dbReference type="NCBI Taxonomy" id="688394"/>
    <lineage>
        <taxon>Eukaryota</taxon>
        <taxon>Fungi</taxon>
        <taxon>Fungi incertae sedis</taxon>
        <taxon>Mucoromycota</taxon>
        <taxon>Mucoromycotina</taxon>
        <taxon>Mucoromycetes</taxon>
        <taxon>Mucorales</taxon>
        <taxon>Lichtheimiaceae</taxon>
        <taxon>Lichtheimia</taxon>
    </lineage>
</organism>
<protein>
    <recommendedName>
        <fullName evidence="3">F-box domain-containing protein</fullName>
    </recommendedName>
</protein>
<dbReference type="PANTHER" id="PTHR38926:SF72">
    <property type="entry name" value="IM:7136021-RELATED"/>
    <property type="match status" value="1"/>
</dbReference>
<dbReference type="InterPro" id="IPR032675">
    <property type="entry name" value="LRR_dom_sf"/>
</dbReference>
<dbReference type="EMBL" id="LK023357">
    <property type="protein sequence ID" value="CDS12537.1"/>
    <property type="molecule type" value="Genomic_DNA"/>
</dbReference>
<dbReference type="AlphaFoldDB" id="A0A077X0I1"/>
<evidence type="ECO:0000256" key="2">
    <source>
        <dbReference type="SAM" id="MobiDB-lite"/>
    </source>
</evidence>
<dbReference type="PANTHER" id="PTHR38926">
    <property type="entry name" value="F-BOX DOMAIN CONTAINING PROTEIN, EXPRESSED"/>
    <property type="match status" value="1"/>
</dbReference>
<dbReference type="Gene3D" id="1.20.1280.50">
    <property type="match status" value="1"/>
</dbReference>
<dbReference type="SUPFAM" id="SSF52047">
    <property type="entry name" value="RNI-like"/>
    <property type="match status" value="1"/>
</dbReference>
<name>A0A077X0I1_9FUNG</name>
<evidence type="ECO:0000313" key="4">
    <source>
        <dbReference type="EMBL" id="CDS12537.1"/>
    </source>
</evidence>
<evidence type="ECO:0000259" key="3">
    <source>
        <dbReference type="PROSITE" id="PS50181"/>
    </source>
</evidence>
<dbReference type="SUPFAM" id="SSF81383">
    <property type="entry name" value="F-box domain"/>
    <property type="match status" value="1"/>
</dbReference>
<dbReference type="CDD" id="cd09917">
    <property type="entry name" value="F-box_SF"/>
    <property type="match status" value="1"/>
</dbReference>
<reference evidence="4" key="1">
    <citation type="journal article" date="2014" name="Genome Announc.">
        <title>De novo whole-genome sequence and genome annotation of Lichtheimia ramosa.</title>
        <authorList>
            <person name="Linde J."/>
            <person name="Schwartze V."/>
            <person name="Binder U."/>
            <person name="Lass-Florl C."/>
            <person name="Voigt K."/>
            <person name="Horn F."/>
        </authorList>
    </citation>
    <scope>NUCLEOTIDE SEQUENCE</scope>
    <source>
        <strain evidence="4">JMRC FSU:6197</strain>
    </source>
</reference>
<dbReference type="InterPro" id="IPR019734">
    <property type="entry name" value="TPR_rpt"/>
</dbReference>
<dbReference type="InterPro" id="IPR036047">
    <property type="entry name" value="F-box-like_dom_sf"/>
</dbReference>
<dbReference type="PROSITE" id="PS50005">
    <property type="entry name" value="TPR"/>
    <property type="match status" value="1"/>
</dbReference>
<gene>
    <name evidence="4" type="ORF">LRAMOSA04731</name>
</gene>